<dbReference type="SUPFAM" id="SSF51905">
    <property type="entry name" value="FAD/NAD(P)-binding domain"/>
    <property type="match status" value="2"/>
</dbReference>
<dbReference type="Proteomes" id="UP001501237">
    <property type="component" value="Unassembled WGS sequence"/>
</dbReference>
<evidence type="ECO:0000313" key="2">
    <source>
        <dbReference type="EMBL" id="GAA3233805.1"/>
    </source>
</evidence>
<organism evidence="2 3">
    <name type="scientific">Actinocorallia longicatena</name>
    <dbReference type="NCBI Taxonomy" id="111803"/>
    <lineage>
        <taxon>Bacteria</taxon>
        <taxon>Bacillati</taxon>
        <taxon>Actinomycetota</taxon>
        <taxon>Actinomycetes</taxon>
        <taxon>Streptosporangiales</taxon>
        <taxon>Thermomonosporaceae</taxon>
        <taxon>Actinocorallia</taxon>
    </lineage>
</organism>
<dbReference type="PRINTS" id="PR00469">
    <property type="entry name" value="PNDRDTASEII"/>
</dbReference>
<dbReference type="Pfam" id="PF13738">
    <property type="entry name" value="Pyr_redox_3"/>
    <property type="match status" value="1"/>
</dbReference>
<dbReference type="Gene3D" id="3.50.50.60">
    <property type="entry name" value="FAD/NAD(P)-binding domain"/>
    <property type="match status" value="1"/>
</dbReference>
<dbReference type="PANTHER" id="PTHR43539">
    <property type="entry name" value="FLAVIN-BINDING MONOOXYGENASE-LIKE PROTEIN (AFU_ORTHOLOGUE AFUA_4G09220)"/>
    <property type="match status" value="1"/>
</dbReference>
<dbReference type="EMBL" id="BAAAUV010000025">
    <property type="protein sequence ID" value="GAA3233805.1"/>
    <property type="molecule type" value="Genomic_DNA"/>
</dbReference>
<dbReference type="PANTHER" id="PTHR43539:SF78">
    <property type="entry name" value="FLAVIN-CONTAINING MONOOXYGENASE"/>
    <property type="match status" value="1"/>
</dbReference>
<dbReference type="InterPro" id="IPR050982">
    <property type="entry name" value="Auxin_biosynth/cation_transpt"/>
</dbReference>
<proteinExistence type="predicted"/>
<keyword evidence="3" id="KW-1185">Reference proteome</keyword>
<protein>
    <submittedName>
        <fullName evidence="2">NAD(P)-binding domain-containing protein</fullName>
    </submittedName>
</protein>
<evidence type="ECO:0000256" key="1">
    <source>
        <dbReference type="ARBA" id="ARBA00023002"/>
    </source>
</evidence>
<accession>A0ABP6QJE2</accession>
<dbReference type="PRINTS" id="PR00368">
    <property type="entry name" value="FADPNR"/>
</dbReference>
<sequence>METDVVVIGAGQAGLSAAHFLDRYGLDHIVLDASEGPGGAWRERSPSLTMDGIHGVFDLPGMARTPVDGALPARVAVPEYYARYEESLDAGVLRPVEVTAVRPDGGGLLVETSRGLWAARAIVNATGTWTRPHWPSYPGMADFRGEQLHYAGYRGPGAFAGRRVIVVGGGASAAHVLSELADVAETRWVTRREPVFHDGEFGEAARREAVARVERRVRAGLPPQSVVSVTGLGSSRIVRDALAKGALERHPMFARLTADGALWPDGSAWAADAVIWATGFRSAIRHLAPLRLREPGGGIRLEGTRALADPRVHLVGYGPSASTIGANRAGRAAALDLRDLLARAAA</sequence>
<evidence type="ECO:0000313" key="3">
    <source>
        <dbReference type="Proteomes" id="UP001501237"/>
    </source>
</evidence>
<dbReference type="RefSeq" id="WP_344836294.1">
    <property type="nucleotide sequence ID" value="NZ_BAAAUV010000025.1"/>
</dbReference>
<dbReference type="InterPro" id="IPR036188">
    <property type="entry name" value="FAD/NAD-bd_sf"/>
</dbReference>
<comment type="caution">
    <text evidence="2">The sequence shown here is derived from an EMBL/GenBank/DDBJ whole genome shotgun (WGS) entry which is preliminary data.</text>
</comment>
<gene>
    <name evidence="2" type="ORF">GCM10010468_66560</name>
</gene>
<reference evidence="3" key="1">
    <citation type="journal article" date="2019" name="Int. J. Syst. Evol. Microbiol.">
        <title>The Global Catalogue of Microorganisms (GCM) 10K type strain sequencing project: providing services to taxonomists for standard genome sequencing and annotation.</title>
        <authorList>
            <consortium name="The Broad Institute Genomics Platform"/>
            <consortium name="The Broad Institute Genome Sequencing Center for Infectious Disease"/>
            <person name="Wu L."/>
            <person name="Ma J."/>
        </authorList>
    </citation>
    <scope>NUCLEOTIDE SEQUENCE [LARGE SCALE GENOMIC DNA]</scope>
    <source>
        <strain evidence="3">JCM 9377</strain>
    </source>
</reference>
<keyword evidence="1" id="KW-0560">Oxidoreductase</keyword>
<name>A0ABP6QJE2_9ACTN</name>